<protein>
    <submittedName>
        <fullName evidence="3">Glycosyl transferase group 1</fullName>
    </submittedName>
</protein>
<dbReference type="PANTHER" id="PTHR12526">
    <property type="entry name" value="GLYCOSYLTRANSFERASE"/>
    <property type="match status" value="1"/>
</dbReference>
<accession>W6M8R1</accession>
<dbReference type="SUPFAM" id="SSF53756">
    <property type="entry name" value="UDP-Glycosyltransferase/glycogen phosphorylase"/>
    <property type="match status" value="1"/>
</dbReference>
<dbReference type="PANTHER" id="PTHR12526:SF630">
    <property type="entry name" value="GLYCOSYLTRANSFERASE"/>
    <property type="match status" value="1"/>
</dbReference>
<gene>
    <name evidence="3" type="ORF">BN873_740009</name>
</gene>
<dbReference type="GO" id="GO:1901135">
    <property type="term" value="P:carbohydrate derivative metabolic process"/>
    <property type="evidence" value="ECO:0007669"/>
    <property type="project" value="UniProtKB-ARBA"/>
</dbReference>
<dbReference type="RefSeq" id="WP_048675439.1">
    <property type="nucleotide sequence ID" value="NZ_CBTJ020000085.1"/>
</dbReference>
<reference evidence="3" key="1">
    <citation type="submission" date="2013-07" db="EMBL/GenBank/DDBJ databases">
        <authorList>
            <person name="McIlroy S."/>
        </authorList>
    </citation>
    <scope>NUCLEOTIDE SEQUENCE [LARGE SCALE GENOMIC DNA]</scope>
    <source>
        <strain evidence="3">Run_A_D11</strain>
    </source>
</reference>
<dbReference type="Proteomes" id="UP000035760">
    <property type="component" value="Unassembled WGS sequence"/>
</dbReference>
<name>W6M8R1_9GAMM</name>
<evidence type="ECO:0000313" key="4">
    <source>
        <dbReference type="Proteomes" id="UP000035760"/>
    </source>
</evidence>
<feature type="domain" description="Glycosyltransferase subfamily 4-like N-terminal" evidence="2">
    <location>
        <begin position="17"/>
        <end position="176"/>
    </location>
</feature>
<sequence>MNSIRVMQLGSPTGLYGAERWILALIRHLDSTKVESIVSVIRDAPDLTAPLCTKAQELGFRTHIFEAYGRLNCSAIKQLRQFILSEEIQILHTHGYKTDIIGLLATLRTSCRVVSTPHGWSLHAGIKLKAYEALDRAVFPFFNAVAPLSDTIFNDLSKLPYLRSKLYLIRNSVDLSEIDAINSIPDQILSWKNDGYFIIGYIGQLITGKGLDILLEAFSKLVIPKKKLILLGGGAQRQDLEEIVSSLEIQNEVAFLGFRDDRLNFLKGFDIFVLPSRSEGIPRCLMEAMAAQVTVIASDIPGCTDLIKHEQTGLLFEVDNVESLLNRLNQCTNIYERIKLSQGGRDFITSNFSAHSMAYQYQKLYEKIL</sequence>
<dbReference type="EMBL" id="CBTJ020000085">
    <property type="protein sequence ID" value="CDI03962.1"/>
    <property type="molecule type" value="Genomic_DNA"/>
</dbReference>
<dbReference type="AlphaFoldDB" id="W6M8R1"/>
<dbReference type="STRING" id="1400863.BN873_740009"/>
<evidence type="ECO:0000259" key="2">
    <source>
        <dbReference type="Pfam" id="PF13439"/>
    </source>
</evidence>
<dbReference type="Gene3D" id="3.40.50.2000">
    <property type="entry name" value="Glycogen Phosphorylase B"/>
    <property type="match status" value="2"/>
</dbReference>
<dbReference type="OrthoDB" id="9775208at2"/>
<dbReference type="InterPro" id="IPR028098">
    <property type="entry name" value="Glyco_trans_4-like_N"/>
</dbReference>
<organism evidence="3 4">
    <name type="scientific">Candidatus Competibacter denitrificans Run_A_D11</name>
    <dbReference type="NCBI Taxonomy" id="1400863"/>
    <lineage>
        <taxon>Bacteria</taxon>
        <taxon>Pseudomonadati</taxon>
        <taxon>Pseudomonadota</taxon>
        <taxon>Gammaproteobacteria</taxon>
        <taxon>Candidatus Competibacteraceae</taxon>
        <taxon>Candidatus Competibacter</taxon>
    </lineage>
</organism>
<reference evidence="3" key="2">
    <citation type="submission" date="2014-03" db="EMBL/GenBank/DDBJ databases">
        <title>Candidatus Competibacter-lineage genomes retrieved from metagenomes reveal functional metabolic diversity.</title>
        <authorList>
            <person name="McIlroy S.J."/>
            <person name="Albertsen M."/>
            <person name="Andresen E.K."/>
            <person name="Saunders A.M."/>
            <person name="Kristiansen R."/>
            <person name="Stokholm-Bjerregaard M."/>
            <person name="Nielsen K.L."/>
            <person name="Nielsen P.H."/>
        </authorList>
    </citation>
    <scope>NUCLEOTIDE SEQUENCE</scope>
    <source>
        <strain evidence="3">Run_A_D11</strain>
    </source>
</reference>
<comment type="caution">
    <text evidence="3">The sequence shown here is derived from an EMBL/GenBank/DDBJ whole genome shotgun (WGS) entry which is preliminary data.</text>
</comment>
<proteinExistence type="predicted"/>
<dbReference type="GO" id="GO:0016757">
    <property type="term" value="F:glycosyltransferase activity"/>
    <property type="evidence" value="ECO:0007669"/>
    <property type="project" value="InterPro"/>
</dbReference>
<keyword evidence="3" id="KW-0808">Transferase</keyword>
<evidence type="ECO:0000259" key="1">
    <source>
        <dbReference type="Pfam" id="PF00534"/>
    </source>
</evidence>
<dbReference type="InterPro" id="IPR001296">
    <property type="entry name" value="Glyco_trans_1"/>
</dbReference>
<dbReference type="Pfam" id="PF13439">
    <property type="entry name" value="Glyco_transf_4"/>
    <property type="match status" value="1"/>
</dbReference>
<feature type="domain" description="Glycosyl transferase family 1" evidence="1">
    <location>
        <begin position="192"/>
        <end position="332"/>
    </location>
</feature>
<dbReference type="Pfam" id="PF00534">
    <property type="entry name" value="Glycos_transf_1"/>
    <property type="match status" value="1"/>
</dbReference>
<keyword evidence="4" id="KW-1185">Reference proteome</keyword>
<evidence type="ECO:0000313" key="3">
    <source>
        <dbReference type="EMBL" id="CDI03962.1"/>
    </source>
</evidence>